<dbReference type="OrthoDB" id="1703350at2759"/>
<evidence type="ECO:0000313" key="14">
    <source>
        <dbReference type="Proteomes" id="UP000515135"/>
    </source>
</evidence>
<dbReference type="FunFam" id="3.90.1150.10:FF:000006">
    <property type="entry name" value="Phosphoserine aminotransferase"/>
    <property type="match status" value="1"/>
</dbReference>
<evidence type="ECO:0000256" key="1">
    <source>
        <dbReference type="ARBA" id="ARBA00001933"/>
    </source>
</evidence>
<dbReference type="Gene3D" id="3.40.640.10">
    <property type="entry name" value="Type I PLP-dependent aspartate aminotransferase-like (Major domain)"/>
    <property type="match status" value="1"/>
</dbReference>
<evidence type="ECO:0000256" key="3">
    <source>
        <dbReference type="ARBA" id="ARBA00006904"/>
    </source>
</evidence>
<evidence type="ECO:0000256" key="8">
    <source>
        <dbReference type="ARBA" id="ARBA00023299"/>
    </source>
</evidence>
<dbReference type="GO" id="GO:0005737">
    <property type="term" value="C:cytoplasm"/>
    <property type="evidence" value="ECO:0007669"/>
    <property type="project" value="TreeGrafter"/>
</dbReference>
<comment type="cofactor">
    <cofactor evidence="1 11">
        <name>pyridoxal 5'-phosphate</name>
        <dbReference type="ChEBI" id="CHEBI:597326"/>
    </cofactor>
</comment>
<dbReference type="InterPro" id="IPR015421">
    <property type="entry name" value="PyrdxlP-dep_Trfase_major"/>
</dbReference>
<dbReference type="HAMAP" id="MF_00160">
    <property type="entry name" value="SerC_aminotrans_5"/>
    <property type="match status" value="1"/>
</dbReference>
<evidence type="ECO:0000256" key="6">
    <source>
        <dbReference type="ARBA" id="ARBA00022679"/>
    </source>
</evidence>
<evidence type="ECO:0000259" key="13">
    <source>
        <dbReference type="Pfam" id="PF00266"/>
    </source>
</evidence>
<dbReference type="PANTHER" id="PTHR43247">
    <property type="entry name" value="PHOSPHOSERINE AMINOTRANSFERASE"/>
    <property type="match status" value="1"/>
</dbReference>
<evidence type="ECO:0000313" key="15">
    <source>
        <dbReference type="RefSeq" id="XP_019617740.1"/>
    </source>
</evidence>
<dbReference type="GO" id="GO:0004648">
    <property type="term" value="F:O-phospho-L-serine:2-oxoglutarate aminotransferase activity"/>
    <property type="evidence" value="ECO:0007669"/>
    <property type="project" value="UniProtKB-EC"/>
</dbReference>
<sequence length="368" mass="40739">MNRDQVINFAPGPAKLPQEVLEQAQKDMLSYNNLGISVMEMSHRSSDFSKIINNAENLLRELLQIPDNYKVLYLQGGGTGQFSAVPLNLLNLKEGHTADYIVTGAWSAKAAKEAEKYGKVNVVYPKLDKYTTIPDPSTWTLNPDASYVYYCANETIHGVEFQFVPETNGVPLVADMSSNILTRPVDISKFGLIYAGAQKNIGCAGVTLVIVREDLIGSAMKECPSVLDYKNQVGMNSMFNTPPTWSIYIMGLVFQWLKTLGGAAAMEDINRKKSEAVYSTIDSLPDFYFCPVDKAARSRMNVPFRIGSPSGDETLEKRFLEEAQKRGFVSLKGHRSVGGLRASLYNAVTAQDVDALVTFMKEFHQANQ</sequence>
<evidence type="ECO:0000256" key="5">
    <source>
        <dbReference type="ARBA" id="ARBA00022605"/>
    </source>
</evidence>
<organism evidence="14 15">
    <name type="scientific">Branchiostoma belcheri</name>
    <name type="common">Amphioxus</name>
    <dbReference type="NCBI Taxonomy" id="7741"/>
    <lineage>
        <taxon>Eukaryota</taxon>
        <taxon>Metazoa</taxon>
        <taxon>Chordata</taxon>
        <taxon>Cephalochordata</taxon>
        <taxon>Leptocardii</taxon>
        <taxon>Amphioxiformes</taxon>
        <taxon>Branchiostomatidae</taxon>
        <taxon>Branchiostoma</taxon>
    </lineage>
</organism>
<feature type="domain" description="Aminotransferase class V" evidence="13">
    <location>
        <begin position="7"/>
        <end position="356"/>
    </location>
</feature>
<keyword evidence="5 12" id="KW-0028">Amino-acid biosynthesis</keyword>
<dbReference type="PROSITE" id="PS00595">
    <property type="entry name" value="AA_TRANSFER_CLASS_5"/>
    <property type="match status" value="1"/>
</dbReference>
<dbReference type="Proteomes" id="UP000515135">
    <property type="component" value="Unplaced"/>
</dbReference>
<dbReference type="RefSeq" id="XP_019617740.1">
    <property type="nucleotide sequence ID" value="XM_019762181.1"/>
</dbReference>
<dbReference type="InterPro" id="IPR020578">
    <property type="entry name" value="Aminotrans_V_PyrdxlP_BS"/>
</dbReference>
<evidence type="ECO:0000256" key="2">
    <source>
        <dbReference type="ARBA" id="ARBA00005099"/>
    </source>
</evidence>
<dbReference type="NCBIfam" id="NF003764">
    <property type="entry name" value="PRK05355.1"/>
    <property type="match status" value="1"/>
</dbReference>
<proteinExistence type="inferred from homology"/>
<dbReference type="Gene3D" id="3.90.1150.10">
    <property type="entry name" value="Aspartate Aminotransferase, domain 1"/>
    <property type="match status" value="1"/>
</dbReference>
<comment type="catalytic activity">
    <reaction evidence="9">
        <text>4-(phosphooxy)-L-threonine + 2-oxoglutarate = (R)-3-hydroxy-2-oxo-4-phosphooxybutanoate + L-glutamate</text>
        <dbReference type="Rhea" id="RHEA:16573"/>
        <dbReference type="ChEBI" id="CHEBI:16810"/>
        <dbReference type="ChEBI" id="CHEBI:29985"/>
        <dbReference type="ChEBI" id="CHEBI:58452"/>
        <dbReference type="ChEBI" id="CHEBI:58538"/>
        <dbReference type="EC" id="2.6.1.52"/>
    </reaction>
</comment>
<keyword evidence="8 12" id="KW-0718">Serine biosynthesis</keyword>
<keyword evidence="7" id="KW-0663">Pyridoxal phosphate</keyword>
<dbReference type="FunFam" id="3.40.640.10:FF:000010">
    <property type="entry name" value="Phosphoserine aminotransferase"/>
    <property type="match status" value="1"/>
</dbReference>
<evidence type="ECO:0000256" key="11">
    <source>
        <dbReference type="RuleBase" id="RU004504"/>
    </source>
</evidence>
<dbReference type="CDD" id="cd00611">
    <property type="entry name" value="PSAT_like"/>
    <property type="match status" value="1"/>
</dbReference>
<evidence type="ECO:0000256" key="10">
    <source>
        <dbReference type="ARBA" id="ARBA00049007"/>
    </source>
</evidence>
<dbReference type="SUPFAM" id="SSF53383">
    <property type="entry name" value="PLP-dependent transferases"/>
    <property type="match status" value="1"/>
</dbReference>
<dbReference type="UniPathway" id="UPA00135">
    <property type="reaction ID" value="UER00197"/>
</dbReference>
<evidence type="ECO:0000256" key="4">
    <source>
        <dbReference type="ARBA" id="ARBA00022576"/>
    </source>
</evidence>
<keyword evidence="6 12" id="KW-0808">Transferase</keyword>
<keyword evidence="14" id="KW-1185">Reference proteome</keyword>
<accession>A0A6P4XM91</accession>
<dbReference type="Pfam" id="PF00266">
    <property type="entry name" value="Aminotran_5"/>
    <property type="match status" value="1"/>
</dbReference>
<dbReference type="KEGG" id="bbel:109465039"/>
<dbReference type="PIRSF" id="PIRSF000525">
    <property type="entry name" value="SerC"/>
    <property type="match status" value="1"/>
</dbReference>
<comment type="pathway">
    <text evidence="2 12">Amino-acid biosynthesis; L-serine biosynthesis; L-serine from 3-phospho-D-glycerate: step 2/3.</text>
</comment>
<gene>
    <name evidence="15" type="primary">LOC109465039</name>
</gene>
<dbReference type="GO" id="GO:0030170">
    <property type="term" value="F:pyridoxal phosphate binding"/>
    <property type="evidence" value="ECO:0007669"/>
    <property type="project" value="TreeGrafter"/>
</dbReference>
<dbReference type="GeneID" id="109465039"/>
<dbReference type="PANTHER" id="PTHR43247:SF1">
    <property type="entry name" value="PHOSPHOSERINE AMINOTRANSFERASE"/>
    <property type="match status" value="1"/>
</dbReference>
<dbReference type="AlphaFoldDB" id="A0A6P4XM91"/>
<comment type="catalytic activity">
    <reaction evidence="10 12">
        <text>O-phospho-L-serine + 2-oxoglutarate = 3-phosphooxypyruvate + L-glutamate</text>
        <dbReference type="Rhea" id="RHEA:14329"/>
        <dbReference type="ChEBI" id="CHEBI:16810"/>
        <dbReference type="ChEBI" id="CHEBI:18110"/>
        <dbReference type="ChEBI" id="CHEBI:29985"/>
        <dbReference type="ChEBI" id="CHEBI:57524"/>
        <dbReference type="EC" id="2.6.1.52"/>
    </reaction>
</comment>
<evidence type="ECO:0000256" key="7">
    <source>
        <dbReference type="ARBA" id="ARBA00022898"/>
    </source>
</evidence>
<evidence type="ECO:0000256" key="9">
    <source>
        <dbReference type="ARBA" id="ARBA00047630"/>
    </source>
</evidence>
<dbReference type="GO" id="GO:0006564">
    <property type="term" value="P:L-serine biosynthetic process"/>
    <property type="evidence" value="ECO:0007669"/>
    <property type="project" value="UniProtKB-KW"/>
</dbReference>
<dbReference type="InterPro" id="IPR022278">
    <property type="entry name" value="Pser_aminoTfrase"/>
</dbReference>
<dbReference type="EC" id="2.6.1.52" evidence="12"/>
<comment type="similarity">
    <text evidence="3">Belongs to the class-V pyridoxal-phosphate-dependent aminotransferase family. SerC subfamily.</text>
</comment>
<reference evidence="15" key="1">
    <citation type="submission" date="2025-08" db="UniProtKB">
        <authorList>
            <consortium name="RefSeq"/>
        </authorList>
    </citation>
    <scope>IDENTIFICATION</scope>
    <source>
        <tissue evidence="15">Gonad</tissue>
    </source>
</reference>
<dbReference type="UniPathway" id="UPA00244">
    <property type="reaction ID" value="UER00311"/>
</dbReference>
<dbReference type="InterPro" id="IPR000192">
    <property type="entry name" value="Aminotrans_V_dom"/>
</dbReference>
<protein>
    <recommendedName>
        <fullName evidence="12">Phosphoserine aminotransferase</fullName>
        <ecNumber evidence="12">2.6.1.52</ecNumber>
    </recommendedName>
</protein>
<name>A0A6P4XM91_BRABE</name>
<keyword evidence="4 12" id="KW-0032">Aminotransferase</keyword>
<evidence type="ECO:0000256" key="12">
    <source>
        <dbReference type="RuleBase" id="RU004505"/>
    </source>
</evidence>
<dbReference type="InterPro" id="IPR015422">
    <property type="entry name" value="PyrdxlP-dep_Trfase_small"/>
</dbReference>
<dbReference type="NCBIfam" id="TIGR01364">
    <property type="entry name" value="serC_1"/>
    <property type="match status" value="1"/>
</dbReference>
<dbReference type="InterPro" id="IPR015424">
    <property type="entry name" value="PyrdxlP-dep_Trfase"/>
</dbReference>